<keyword evidence="7" id="KW-1185">Reference proteome</keyword>
<evidence type="ECO:0000313" key="7">
    <source>
        <dbReference type="Proteomes" id="UP001159405"/>
    </source>
</evidence>
<evidence type="ECO:0000256" key="1">
    <source>
        <dbReference type="ARBA" id="ARBA00004370"/>
    </source>
</evidence>
<evidence type="ECO:0000259" key="5">
    <source>
        <dbReference type="PROSITE" id="PS50049"/>
    </source>
</evidence>
<dbReference type="PANTHER" id="PTHR11471">
    <property type="entry name" value="TUMOR NECROSIS FACTOR FAMILY MEMBER"/>
    <property type="match status" value="1"/>
</dbReference>
<dbReference type="Proteomes" id="UP001159405">
    <property type="component" value="Unassembled WGS sequence"/>
</dbReference>
<reference evidence="6 7" key="1">
    <citation type="submission" date="2022-05" db="EMBL/GenBank/DDBJ databases">
        <authorList>
            <consortium name="Genoscope - CEA"/>
            <person name="William W."/>
        </authorList>
    </citation>
    <scope>NUCLEOTIDE SEQUENCE [LARGE SCALE GENOMIC DNA]</scope>
</reference>
<dbReference type="InterPro" id="IPR008983">
    <property type="entry name" value="Tumour_necrosis_fac-like_dom"/>
</dbReference>
<dbReference type="InterPro" id="IPR021184">
    <property type="entry name" value="TNF_CS"/>
</dbReference>
<comment type="caution">
    <text evidence="6">The sequence shown here is derived from an EMBL/GenBank/DDBJ whole genome shotgun (WGS) entry which is preliminary data.</text>
</comment>
<organism evidence="6 7">
    <name type="scientific">Porites lobata</name>
    <dbReference type="NCBI Taxonomy" id="104759"/>
    <lineage>
        <taxon>Eukaryota</taxon>
        <taxon>Metazoa</taxon>
        <taxon>Cnidaria</taxon>
        <taxon>Anthozoa</taxon>
        <taxon>Hexacorallia</taxon>
        <taxon>Scleractinia</taxon>
        <taxon>Fungiina</taxon>
        <taxon>Poritidae</taxon>
        <taxon>Porites</taxon>
    </lineage>
</organism>
<dbReference type="Gene3D" id="2.60.120.40">
    <property type="match status" value="1"/>
</dbReference>
<proteinExistence type="inferred from homology"/>
<dbReference type="Pfam" id="PF00229">
    <property type="entry name" value="TNF"/>
    <property type="match status" value="1"/>
</dbReference>
<gene>
    <name evidence="6" type="ORF">PLOB_00048680</name>
</gene>
<dbReference type="PANTHER" id="PTHR11471:SF13">
    <property type="entry name" value="TNF FAMILY PROFILE DOMAIN-CONTAINING PROTEIN"/>
    <property type="match status" value="1"/>
</dbReference>
<comment type="subcellular location">
    <subcellularLocation>
        <location evidence="1">Membrane</location>
    </subcellularLocation>
</comment>
<dbReference type="EMBL" id="CALNXK010000091">
    <property type="protein sequence ID" value="CAH3151590.1"/>
    <property type="molecule type" value="Genomic_DNA"/>
</dbReference>
<evidence type="ECO:0000256" key="4">
    <source>
        <dbReference type="ARBA" id="ARBA00023136"/>
    </source>
</evidence>
<dbReference type="PROSITE" id="PS00251">
    <property type="entry name" value="THD_1"/>
    <property type="match status" value="1"/>
</dbReference>
<feature type="non-terminal residue" evidence="6">
    <location>
        <position position="1"/>
    </location>
</feature>
<sequence length="138" mass="15494">DLTKPAAQLEALAKLEVHYPPNTVITDWSFNSPHSYLRGNMTYQDGKLTVPATGLYYIYAQLYFHSNGRVNINVNGFTVNIIQPDRSQTDFRGNQYVGGVFQLNAGDVITLSPSDWPNTLGTKIFLETKHGYFGVFMI</sequence>
<feature type="domain" description="THD" evidence="5">
    <location>
        <begin position="5"/>
        <end position="138"/>
    </location>
</feature>
<keyword evidence="3" id="KW-0202">Cytokine</keyword>
<comment type="similarity">
    <text evidence="2">Belongs to the tumor necrosis factor family.</text>
</comment>
<dbReference type="InterPro" id="IPR006052">
    <property type="entry name" value="TNF_dom"/>
</dbReference>
<accession>A0ABN8PZF7</accession>
<dbReference type="PROSITE" id="PS50049">
    <property type="entry name" value="THD_2"/>
    <property type="match status" value="1"/>
</dbReference>
<protein>
    <recommendedName>
        <fullName evidence="5">THD domain-containing protein</fullName>
    </recommendedName>
</protein>
<evidence type="ECO:0000256" key="3">
    <source>
        <dbReference type="ARBA" id="ARBA00022514"/>
    </source>
</evidence>
<name>A0ABN8PZF7_9CNID</name>
<evidence type="ECO:0000313" key="6">
    <source>
        <dbReference type="EMBL" id="CAH3151590.1"/>
    </source>
</evidence>
<evidence type="ECO:0000256" key="2">
    <source>
        <dbReference type="ARBA" id="ARBA00008670"/>
    </source>
</evidence>
<dbReference type="SUPFAM" id="SSF49842">
    <property type="entry name" value="TNF-like"/>
    <property type="match status" value="1"/>
</dbReference>
<keyword evidence="4" id="KW-0472">Membrane</keyword>